<dbReference type="EMBL" id="JAGGLG010000027">
    <property type="protein sequence ID" value="MBP2019409.1"/>
    <property type="molecule type" value="Genomic_DNA"/>
</dbReference>
<dbReference type="InterPro" id="IPR027417">
    <property type="entry name" value="P-loop_NTPase"/>
</dbReference>
<reference evidence="10 11" key="1">
    <citation type="submission" date="2021-03" db="EMBL/GenBank/DDBJ databases">
        <title>Genomic Encyclopedia of Type Strains, Phase IV (KMG-IV): sequencing the most valuable type-strain genomes for metagenomic binning, comparative biology and taxonomic classification.</title>
        <authorList>
            <person name="Goeker M."/>
        </authorList>
    </citation>
    <scope>NUCLEOTIDE SEQUENCE [LARGE SCALE GENOMIC DNA]</scope>
    <source>
        <strain evidence="10 11">DSM 27138</strain>
    </source>
</reference>
<evidence type="ECO:0000256" key="2">
    <source>
        <dbReference type="ARBA" id="ARBA00005417"/>
    </source>
</evidence>
<evidence type="ECO:0000313" key="10">
    <source>
        <dbReference type="EMBL" id="MBP2019409.1"/>
    </source>
</evidence>
<keyword evidence="11" id="KW-1185">Reference proteome</keyword>
<proteinExistence type="inferred from homology"/>
<dbReference type="EC" id="3.6.3.-" evidence="10"/>
<dbReference type="InterPro" id="IPR017871">
    <property type="entry name" value="ABC_transporter-like_CS"/>
</dbReference>
<comment type="subcellular location">
    <subcellularLocation>
        <location evidence="1">Cell membrane</location>
        <topology evidence="1">Peripheral membrane protein</topology>
    </subcellularLocation>
</comment>
<accession>A0ABS4JV22</accession>
<dbReference type="GO" id="GO:0016787">
    <property type="term" value="F:hydrolase activity"/>
    <property type="evidence" value="ECO:0007669"/>
    <property type="project" value="UniProtKB-KW"/>
</dbReference>
<dbReference type="Proteomes" id="UP001519289">
    <property type="component" value="Unassembled WGS sequence"/>
</dbReference>
<dbReference type="Gene3D" id="3.40.50.300">
    <property type="entry name" value="P-loop containing nucleotide triphosphate hydrolases"/>
    <property type="match status" value="1"/>
</dbReference>
<dbReference type="InterPro" id="IPR003439">
    <property type="entry name" value="ABC_transporter-like_ATP-bd"/>
</dbReference>
<organism evidence="10 11">
    <name type="scientific">Symbiobacterium terraclitae</name>
    <dbReference type="NCBI Taxonomy" id="557451"/>
    <lineage>
        <taxon>Bacteria</taxon>
        <taxon>Bacillati</taxon>
        <taxon>Bacillota</taxon>
        <taxon>Clostridia</taxon>
        <taxon>Eubacteriales</taxon>
        <taxon>Symbiobacteriaceae</taxon>
        <taxon>Symbiobacterium</taxon>
    </lineage>
</organism>
<protein>
    <submittedName>
        <fullName evidence="10">Energy-coupling factor transport system ATP-binding protein</fullName>
        <ecNumber evidence="10">3.6.3.-</ecNumber>
    </submittedName>
</protein>
<sequence length="248" mass="26801">MTIAEGDFTAILGPNGSGKSTLARLLTGLCQPTRGRVLVDGRDTRDREALWEVHRTVQLIFQIPENQIVGTSLAEDVAFGLANIGLPQAEMAERIAWALSLVGLGDRADDSPHSLSGGEKQRLAVAAAVALEPRYLVLDEATAMLDPGARRELMAMLLRIRSERRLGLIHITHHFEEVLEADRVVLMDGGRLQLVAPPAELLCRPDLLAACGIELPYLPALAARLRQGGLTDLAPNPTLSEVVKQLCS</sequence>
<gene>
    <name evidence="10" type="ORF">J2Z79_002848</name>
</gene>
<keyword evidence="6 10" id="KW-0067">ATP-binding</keyword>
<feature type="domain" description="ABC transporter" evidence="9">
    <location>
        <begin position="1"/>
        <end position="214"/>
    </location>
</feature>
<dbReference type="PROSITE" id="PS50893">
    <property type="entry name" value="ABC_TRANSPORTER_2"/>
    <property type="match status" value="1"/>
</dbReference>
<dbReference type="CDD" id="cd03225">
    <property type="entry name" value="ABC_cobalt_CbiO_domain1"/>
    <property type="match status" value="1"/>
</dbReference>
<evidence type="ECO:0000259" key="9">
    <source>
        <dbReference type="PROSITE" id="PS50893"/>
    </source>
</evidence>
<evidence type="ECO:0000256" key="6">
    <source>
        <dbReference type="ARBA" id="ARBA00022840"/>
    </source>
</evidence>
<keyword evidence="4" id="KW-1003">Cell membrane</keyword>
<dbReference type="InterPro" id="IPR050095">
    <property type="entry name" value="ECF_ABC_transporter_ATP-bd"/>
</dbReference>
<dbReference type="PANTHER" id="PTHR43553:SF24">
    <property type="entry name" value="ENERGY-COUPLING FACTOR TRANSPORTER ATP-BINDING PROTEIN ECFA1"/>
    <property type="match status" value="1"/>
</dbReference>
<evidence type="ECO:0000256" key="8">
    <source>
        <dbReference type="ARBA" id="ARBA00023136"/>
    </source>
</evidence>
<dbReference type="PROSITE" id="PS00211">
    <property type="entry name" value="ABC_TRANSPORTER_1"/>
    <property type="match status" value="1"/>
</dbReference>
<keyword evidence="10" id="KW-0378">Hydrolase</keyword>
<dbReference type="Pfam" id="PF00005">
    <property type="entry name" value="ABC_tran"/>
    <property type="match status" value="1"/>
</dbReference>
<comment type="caution">
    <text evidence="10">The sequence shown here is derived from an EMBL/GenBank/DDBJ whole genome shotgun (WGS) entry which is preliminary data.</text>
</comment>
<keyword evidence="3" id="KW-0813">Transport</keyword>
<evidence type="ECO:0000313" key="11">
    <source>
        <dbReference type="Proteomes" id="UP001519289"/>
    </source>
</evidence>
<dbReference type="InterPro" id="IPR015856">
    <property type="entry name" value="ABC_transpr_CbiO/EcfA_su"/>
</dbReference>
<dbReference type="GO" id="GO:0005524">
    <property type="term" value="F:ATP binding"/>
    <property type="evidence" value="ECO:0007669"/>
    <property type="project" value="UniProtKB-KW"/>
</dbReference>
<dbReference type="InterPro" id="IPR003593">
    <property type="entry name" value="AAA+_ATPase"/>
</dbReference>
<keyword evidence="5" id="KW-0547">Nucleotide-binding</keyword>
<dbReference type="PANTHER" id="PTHR43553">
    <property type="entry name" value="HEAVY METAL TRANSPORTER"/>
    <property type="match status" value="1"/>
</dbReference>
<evidence type="ECO:0000256" key="1">
    <source>
        <dbReference type="ARBA" id="ARBA00004202"/>
    </source>
</evidence>
<dbReference type="SMART" id="SM00382">
    <property type="entry name" value="AAA"/>
    <property type="match status" value="1"/>
</dbReference>
<evidence type="ECO:0000256" key="3">
    <source>
        <dbReference type="ARBA" id="ARBA00022448"/>
    </source>
</evidence>
<name>A0ABS4JV22_9FIRM</name>
<evidence type="ECO:0000256" key="5">
    <source>
        <dbReference type="ARBA" id="ARBA00022741"/>
    </source>
</evidence>
<dbReference type="RefSeq" id="WP_209467519.1">
    <property type="nucleotide sequence ID" value="NZ_JAGGLG010000027.1"/>
</dbReference>
<evidence type="ECO:0000256" key="7">
    <source>
        <dbReference type="ARBA" id="ARBA00022967"/>
    </source>
</evidence>
<evidence type="ECO:0000256" key="4">
    <source>
        <dbReference type="ARBA" id="ARBA00022475"/>
    </source>
</evidence>
<dbReference type="SUPFAM" id="SSF52540">
    <property type="entry name" value="P-loop containing nucleoside triphosphate hydrolases"/>
    <property type="match status" value="1"/>
</dbReference>
<keyword evidence="7" id="KW-1278">Translocase</keyword>
<keyword evidence="8" id="KW-0472">Membrane</keyword>
<comment type="similarity">
    <text evidence="2">Belongs to the ABC transporter superfamily.</text>
</comment>